<name>A0A0V8JPR8_9BACI</name>
<dbReference type="InterPro" id="IPR041657">
    <property type="entry name" value="HTH_17"/>
</dbReference>
<comment type="caution">
    <text evidence="2">The sequence shown here is derived from an EMBL/GenBank/DDBJ whole genome shotgun (WGS) entry which is preliminary data.</text>
</comment>
<dbReference type="AlphaFoldDB" id="A0A0V8JPR8"/>
<organism evidence="2 3">
    <name type="scientific">Priestia veravalensis</name>
    <dbReference type="NCBI Taxonomy" id="1414648"/>
    <lineage>
        <taxon>Bacteria</taxon>
        <taxon>Bacillati</taxon>
        <taxon>Bacillota</taxon>
        <taxon>Bacilli</taxon>
        <taxon>Bacillales</taxon>
        <taxon>Bacillaceae</taxon>
        <taxon>Priestia</taxon>
    </lineage>
</organism>
<dbReference type="EMBL" id="LNQP01000013">
    <property type="protein sequence ID" value="KSU88920.1"/>
    <property type="molecule type" value="Genomic_DNA"/>
</dbReference>
<proteinExistence type="predicted"/>
<dbReference type="Proteomes" id="UP000053681">
    <property type="component" value="Unassembled WGS sequence"/>
</dbReference>
<dbReference type="RefSeq" id="WP_062686523.1">
    <property type="nucleotide sequence ID" value="NZ_KQ758633.1"/>
</dbReference>
<evidence type="ECO:0000313" key="3">
    <source>
        <dbReference type="Proteomes" id="UP000053681"/>
    </source>
</evidence>
<evidence type="ECO:0000259" key="1">
    <source>
        <dbReference type="Pfam" id="PF12728"/>
    </source>
</evidence>
<accession>A0A0V8JPR8</accession>
<dbReference type="Pfam" id="PF12728">
    <property type="entry name" value="HTH_17"/>
    <property type="match status" value="1"/>
</dbReference>
<reference evidence="2 3" key="1">
    <citation type="submission" date="2015-11" db="EMBL/GenBank/DDBJ databases">
        <title>Bacillus caseinolyticus sp nov.</title>
        <authorList>
            <person name="Dastager S.G."/>
            <person name="Mawlankar R."/>
        </authorList>
    </citation>
    <scope>NUCLEOTIDE SEQUENCE [LARGE SCALE GENOMIC DNA]</scope>
    <source>
        <strain evidence="2 3">SGD-V-76</strain>
    </source>
</reference>
<sequence>MSDSFHIKTREQLVQFLASEVVTTSDAIEILGVSRQYVNKLVKNGTINPIRESSKEKLFLKSDILARKQKMEKSK</sequence>
<feature type="domain" description="Helix-turn-helix" evidence="1">
    <location>
        <begin position="22"/>
        <end position="69"/>
    </location>
</feature>
<protein>
    <submittedName>
        <fullName evidence="2">Transcriptional regulator</fullName>
    </submittedName>
</protein>
<evidence type="ECO:0000313" key="2">
    <source>
        <dbReference type="EMBL" id="KSU88920.1"/>
    </source>
</evidence>
<keyword evidence="3" id="KW-1185">Reference proteome</keyword>
<gene>
    <name evidence="2" type="ORF">AS180_05330</name>
</gene>